<sequence>MRENLEALKERVVQIERRFGDVDDNETQTILYKLQAISNEVKRMLRDGTACSKTFWRLLETHGESSSVNLSCDEKTVLLTCLDSFREILRQLQELELWYRDESLDHVISCGILDSSLTGKAGAGRVQVSQLPQQFSQVSRLVVGTMALMHRFVEFNARSNDFWNNTQKRVRSLEREWQALEESRTV</sequence>
<keyword evidence="2" id="KW-1185">Reference proteome</keyword>
<evidence type="ECO:0000313" key="2">
    <source>
        <dbReference type="Proteomes" id="UP000191144"/>
    </source>
</evidence>
<organism evidence="1 2">
    <name type="scientific">Lachancea meyersii CBS 8951</name>
    <dbReference type="NCBI Taxonomy" id="1266667"/>
    <lineage>
        <taxon>Eukaryota</taxon>
        <taxon>Fungi</taxon>
        <taxon>Dikarya</taxon>
        <taxon>Ascomycota</taxon>
        <taxon>Saccharomycotina</taxon>
        <taxon>Saccharomycetes</taxon>
        <taxon>Saccharomycetales</taxon>
        <taxon>Saccharomycetaceae</taxon>
        <taxon>Lachancea</taxon>
    </lineage>
</organism>
<reference evidence="2" key="1">
    <citation type="submission" date="2016-03" db="EMBL/GenBank/DDBJ databases">
        <authorList>
            <person name="Devillers Hugo."/>
        </authorList>
    </citation>
    <scope>NUCLEOTIDE SEQUENCE [LARGE SCALE GENOMIC DNA]</scope>
</reference>
<dbReference type="EMBL" id="LT598483">
    <property type="protein sequence ID" value="SCU77339.1"/>
    <property type="molecule type" value="Genomic_DNA"/>
</dbReference>
<accession>A0A1G4ILF5</accession>
<evidence type="ECO:0000313" key="1">
    <source>
        <dbReference type="EMBL" id="SCU77339.1"/>
    </source>
</evidence>
<protein>
    <submittedName>
        <fullName evidence="1">LAME_0A00760g1_1</fullName>
    </submittedName>
</protein>
<gene>
    <name evidence="1" type="ORF">LAME_0A00760G</name>
</gene>
<name>A0A1G4ILF5_9SACH</name>
<dbReference type="AlphaFoldDB" id="A0A1G4ILF5"/>
<proteinExistence type="predicted"/>
<dbReference type="Proteomes" id="UP000191144">
    <property type="component" value="Chromosome A"/>
</dbReference>
<dbReference type="OrthoDB" id="4062750at2759"/>